<dbReference type="GO" id="GO:0016747">
    <property type="term" value="F:acyltransferase activity, transferring groups other than amino-acyl groups"/>
    <property type="evidence" value="ECO:0007669"/>
    <property type="project" value="UniProtKB-ARBA"/>
</dbReference>
<evidence type="ECO:0000256" key="1">
    <source>
        <dbReference type="ARBA" id="ARBA00022679"/>
    </source>
</evidence>
<comment type="caution">
    <text evidence="4">The sequence shown here is derived from an EMBL/GenBank/DDBJ whole genome shotgun (WGS) entry which is preliminary data.</text>
</comment>
<dbReference type="InterPro" id="IPR051504">
    <property type="entry name" value="Plant_metabolite_acyltrans"/>
</dbReference>
<evidence type="ECO:0000313" key="4">
    <source>
        <dbReference type="EMBL" id="OMP07558.1"/>
    </source>
</evidence>
<dbReference type="STRING" id="93759.A0A1R3KKP3"/>
<dbReference type="PANTHER" id="PTHR31625">
    <property type="match status" value="1"/>
</dbReference>
<evidence type="ECO:0000256" key="2">
    <source>
        <dbReference type="ARBA" id="ARBA00023315"/>
    </source>
</evidence>
<proteinExistence type="predicted"/>
<evidence type="ECO:0000256" key="3">
    <source>
        <dbReference type="SAM" id="MobiDB-lite"/>
    </source>
</evidence>
<gene>
    <name evidence="4" type="ORF">COLO4_07226</name>
</gene>
<keyword evidence="2" id="KW-0012">Acyltransferase</keyword>
<reference evidence="5" key="1">
    <citation type="submission" date="2013-09" db="EMBL/GenBank/DDBJ databases">
        <title>Corchorus olitorius genome sequencing.</title>
        <authorList>
            <person name="Alam M."/>
            <person name="Haque M.S."/>
            <person name="Islam M.S."/>
            <person name="Emdad E.M."/>
            <person name="Islam M.M."/>
            <person name="Ahmed B."/>
            <person name="Halim A."/>
            <person name="Hossen Q.M.M."/>
            <person name="Hossain M.Z."/>
            <person name="Ahmed R."/>
            <person name="Khan M.M."/>
            <person name="Islam R."/>
            <person name="Rashid M.M."/>
            <person name="Khan S.A."/>
            <person name="Rahman M.S."/>
            <person name="Alam M."/>
            <person name="Yahiya A.S."/>
            <person name="Khan M.S."/>
            <person name="Azam M.S."/>
            <person name="Haque T."/>
            <person name="Lashkar M.Z.H."/>
            <person name="Akhand A.I."/>
            <person name="Morshed G."/>
            <person name="Roy S."/>
            <person name="Uddin K.S."/>
            <person name="Rabeya T."/>
            <person name="Hossain A.S."/>
            <person name="Chowdhury A."/>
            <person name="Snigdha A.R."/>
            <person name="Mortoza M.S."/>
            <person name="Matin S.A."/>
            <person name="Hoque S.M.E."/>
            <person name="Islam M.K."/>
            <person name="Roy D.K."/>
            <person name="Haider R."/>
            <person name="Moosa M.M."/>
            <person name="Elias S.M."/>
            <person name="Hasan A.M."/>
            <person name="Jahan S."/>
            <person name="Shafiuddin M."/>
            <person name="Mahmood N."/>
            <person name="Shommy N.S."/>
        </authorList>
    </citation>
    <scope>NUCLEOTIDE SEQUENCE [LARGE SCALE GENOMIC DNA]</scope>
    <source>
        <strain evidence="5">cv. O-4</strain>
    </source>
</reference>
<dbReference type="OrthoDB" id="1862401at2759"/>
<dbReference type="Proteomes" id="UP000187203">
    <property type="component" value="Unassembled WGS sequence"/>
</dbReference>
<evidence type="ECO:0000313" key="5">
    <source>
        <dbReference type="Proteomes" id="UP000187203"/>
    </source>
</evidence>
<feature type="compositionally biased region" description="Basic and acidic residues" evidence="3">
    <location>
        <begin position="243"/>
        <end position="265"/>
    </location>
</feature>
<accession>A0A1R3KKP3</accession>
<organism evidence="4 5">
    <name type="scientific">Corchorus olitorius</name>
    <dbReference type="NCBI Taxonomy" id="93759"/>
    <lineage>
        <taxon>Eukaryota</taxon>
        <taxon>Viridiplantae</taxon>
        <taxon>Streptophyta</taxon>
        <taxon>Embryophyta</taxon>
        <taxon>Tracheophyta</taxon>
        <taxon>Spermatophyta</taxon>
        <taxon>Magnoliopsida</taxon>
        <taxon>eudicotyledons</taxon>
        <taxon>Gunneridae</taxon>
        <taxon>Pentapetalae</taxon>
        <taxon>rosids</taxon>
        <taxon>malvids</taxon>
        <taxon>Malvales</taxon>
        <taxon>Malvaceae</taxon>
        <taxon>Grewioideae</taxon>
        <taxon>Apeibeae</taxon>
        <taxon>Corchorus</taxon>
    </lineage>
</organism>
<dbReference type="AlphaFoldDB" id="A0A1R3KKP3"/>
<dbReference type="EMBL" id="AWUE01013162">
    <property type="protein sequence ID" value="OMP07558.1"/>
    <property type="molecule type" value="Genomic_DNA"/>
</dbReference>
<keyword evidence="5" id="KW-1185">Reference proteome</keyword>
<dbReference type="Pfam" id="PF02458">
    <property type="entry name" value="Transferase"/>
    <property type="match status" value="1"/>
</dbReference>
<dbReference type="Gene3D" id="3.30.559.10">
    <property type="entry name" value="Chloramphenicol acetyltransferase-like domain"/>
    <property type="match status" value="2"/>
</dbReference>
<protein>
    <submittedName>
        <fullName evidence="4">Transferase</fullName>
    </submittedName>
</protein>
<name>A0A1R3KKP3_9ROSI</name>
<dbReference type="InterPro" id="IPR023213">
    <property type="entry name" value="CAT-like_dom_sf"/>
</dbReference>
<feature type="region of interest" description="Disordered" evidence="3">
    <location>
        <begin position="242"/>
        <end position="266"/>
    </location>
</feature>
<keyword evidence="1 4" id="KW-0808">Transferase</keyword>
<sequence>MAHNNTRVEFLDNIQVSPPPGSVPTTSLPLTPFDLQWCFAPGTVVVVERLFFYEFPHPTTYFMETTVPTLKRSLSHALQYFFPCAANIMCPHPPGKPYILYKDGDDFVTFTVAESAADFNHVVANYPRDVKLLHPFVPQLPPSRVAEDGTRVFPILAIQVTVFPNSGVCIGTTYNHVAGDGKSFMHFMRCWASLNKSDLTCLEHPPPLINKDVIKVSKELELDSLRVYSDWISCFNQNLGTSHGKDKVRGPEEQHSTPHSPRMDSENNLIELESEDKVRATFVLGQAHVERLKQLVRAQDVESGAQLHISTFVVVCAFIWVCLIKSKESASSHDDDDLDKFYSFLFAFDGRNMLEIPVTYFGNCIRPCVADVTKSEIIRGENGIVVAAAKAIGNKIKEAGSSGLQGAEHWISDITERGEPGRITAVAGSPKLKVYEIDFRWGKPCKVELTHIDRDGAMALAECRDEQRGIEVALALNKNHMNEFISVFEQNLKLL</sequence>